<protein>
    <submittedName>
        <fullName evidence="1">Uncharacterized protein</fullName>
    </submittedName>
</protein>
<gene>
    <name evidence="1" type="ORF">CPB84DRAFT_364085</name>
</gene>
<reference evidence="1" key="1">
    <citation type="submission" date="2020-11" db="EMBL/GenBank/DDBJ databases">
        <authorList>
            <consortium name="DOE Joint Genome Institute"/>
            <person name="Ahrendt S."/>
            <person name="Riley R."/>
            <person name="Andreopoulos W."/>
            <person name="LaButti K."/>
            <person name="Pangilinan J."/>
            <person name="Ruiz-duenas F.J."/>
            <person name="Barrasa J.M."/>
            <person name="Sanchez-Garcia M."/>
            <person name="Camarero S."/>
            <person name="Miyauchi S."/>
            <person name="Serrano A."/>
            <person name="Linde D."/>
            <person name="Babiker R."/>
            <person name="Drula E."/>
            <person name="Ayuso-Fernandez I."/>
            <person name="Pacheco R."/>
            <person name="Padilla G."/>
            <person name="Ferreira P."/>
            <person name="Barriuso J."/>
            <person name="Kellner H."/>
            <person name="Castanera R."/>
            <person name="Alfaro M."/>
            <person name="Ramirez L."/>
            <person name="Pisabarro A.G."/>
            <person name="Kuo A."/>
            <person name="Tritt A."/>
            <person name="Lipzen A."/>
            <person name="He G."/>
            <person name="Yan M."/>
            <person name="Ng V."/>
            <person name="Cullen D."/>
            <person name="Martin F."/>
            <person name="Rosso M.-N."/>
            <person name="Henrissat B."/>
            <person name="Hibbett D."/>
            <person name="Martinez A.T."/>
            <person name="Grigoriev I.V."/>
        </authorList>
    </citation>
    <scope>NUCLEOTIDE SEQUENCE</scope>
    <source>
        <strain evidence="1">AH 44721</strain>
    </source>
</reference>
<sequence length="234" mass="26456">MLFSQQGAMQMMNLALVSVRSCPAVMLKSARGPSNYSEDSHRLTPRLIRLTFPSAFGISVAHVSKQANSTKQNQRFVKRQGSANPSMLHPRIWMSKLTCGGCEQYADINLFKEENGRALEYVEEAVQLFELVVQENQIEQGHRGIQTQDEWAKLLRNFSDEAICGYSRALCRLSKSLRDDGRSAEGVRALIKAYVIMPGISHYHVYRELESELACIFFKLSHENSMASSFITSR</sequence>
<proteinExistence type="predicted"/>
<evidence type="ECO:0000313" key="2">
    <source>
        <dbReference type="Proteomes" id="UP000724874"/>
    </source>
</evidence>
<dbReference type="AlphaFoldDB" id="A0A9P5NVI4"/>
<dbReference type="OrthoDB" id="2978551at2759"/>
<evidence type="ECO:0000313" key="1">
    <source>
        <dbReference type="EMBL" id="KAF8906775.1"/>
    </source>
</evidence>
<keyword evidence="2" id="KW-1185">Reference proteome</keyword>
<accession>A0A9P5NVI4</accession>
<name>A0A9P5NVI4_GYMJU</name>
<dbReference type="EMBL" id="JADNYJ010000017">
    <property type="protein sequence ID" value="KAF8906775.1"/>
    <property type="molecule type" value="Genomic_DNA"/>
</dbReference>
<comment type="caution">
    <text evidence="1">The sequence shown here is derived from an EMBL/GenBank/DDBJ whole genome shotgun (WGS) entry which is preliminary data.</text>
</comment>
<dbReference type="Proteomes" id="UP000724874">
    <property type="component" value="Unassembled WGS sequence"/>
</dbReference>
<organism evidence="1 2">
    <name type="scientific">Gymnopilus junonius</name>
    <name type="common">Spectacular rustgill mushroom</name>
    <name type="synonym">Gymnopilus spectabilis subsp. junonius</name>
    <dbReference type="NCBI Taxonomy" id="109634"/>
    <lineage>
        <taxon>Eukaryota</taxon>
        <taxon>Fungi</taxon>
        <taxon>Dikarya</taxon>
        <taxon>Basidiomycota</taxon>
        <taxon>Agaricomycotina</taxon>
        <taxon>Agaricomycetes</taxon>
        <taxon>Agaricomycetidae</taxon>
        <taxon>Agaricales</taxon>
        <taxon>Agaricineae</taxon>
        <taxon>Hymenogastraceae</taxon>
        <taxon>Gymnopilus</taxon>
    </lineage>
</organism>